<dbReference type="InterPro" id="IPR051057">
    <property type="entry name" value="PI-PLC_domain"/>
</dbReference>
<comment type="caution">
    <text evidence="1">The sequence shown here is derived from an EMBL/GenBank/DDBJ whole genome shotgun (WGS) entry which is preliminary data.</text>
</comment>
<organism evidence="1 2">
    <name type="scientific">Cotesia congregata</name>
    <name type="common">Parasitoid wasp</name>
    <name type="synonym">Apanteles congregatus</name>
    <dbReference type="NCBI Taxonomy" id="51543"/>
    <lineage>
        <taxon>Eukaryota</taxon>
        <taxon>Metazoa</taxon>
        <taxon>Ecdysozoa</taxon>
        <taxon>Arthropoda</taxon>
        <taxon>Hexapoda</taxon>
        <taxon>Insecta</taxon>
        <taxon>Pterygota</taxon>
        <taxon>Neoptera</taxon>
        <taxon>Endopterygota</taxon>
        <taxon>Hymenoptera</taxon>
        <taxon>Apocrita</taxon>
        <taxon>Ichneumonoidea</taxon>
        <taxon>Braconidae</taxon>
        <taxon>Microgastrinae</taxon>
        <taxon>Cotesia</taxon>
    </lineage>
</organism>
<dbReference type="GO" id="GO:0006629">
    <property type="term" value="P:lipid metabolic process"/>
    <property type="evidence" value="ECO:0007669"/>
    <property type="project" value="InterPro"/>
</dbReference>
<protein>
    <submittedName>
        <fullName evidence="1">Uncharacterized protein</fullName>
    </submittedName>
</protein>
<evidence type="ECO:0000313" key="2">
    <source>
        <dbReference type="Proteomes" id="UP000786811"/>
    </source>
</evidence>
<dbReference type="AlphaFoldDB" id="A0A8J2H5P4"/>
<dbReference type="GO" id="GO:0008081">
    <property type="term" value="F:phosphoric diester hydrolase activity"/>
    <property type="evidence" value="ECO:0007669"/>
    <property type="project" value="InterPro"/>
</dbReference>
<dbReference type="Gene3D" id="3.20.20.190">
    <property type="entry name" value="Phosphatidylinositol (PI) phosphodiesterase"/>
    <property type="match status" value="1"/>
</dbReference>
<dbReference type="OrthoDB" id="1046782at2759"/>
<dbReference type="Pfam" id="PF26146">
    <property type="entry name" value="PI-PLC_X"/>
    <property type="match status" value="1"/>
</dbReference>
<dbReference type="PANTHER" id="PTHR13593">
    <property type="match status" value="1"/>
</dbReference>
<dbReference type="Proteomes" id="UP000786811">
    <property type="component" value="Unassembled WGS sequence"/>
</dbReference>
<name>A0A8J2H5P4_COTCN</name>
<keyword evidence="2" id="KW-1185">Reference proteome</keyword>
<accession>A0A8J2H5P4</accession>
<sequence>MDIRTQDLSIADQLTYGVRMLEITVRLENGKLEIYSSGIALNKTLFNALVEIEQFLHFHSRELVILVINYDDHYFLDWLDGILTKLDLCMAIDEYNHVIAGWRLVKNWDLDETIDKYRGKILLATNDFLFEDCIHSIRHECLTSKDIVLSDTYAFSDTISQKWNRYFKLNQNCYFFTSFCFFYDMSFDVLDQYAYVKKGYNRRDVTAFGYYDNVENKCYKPLNYIFINNDIPDCIFKLNIFNFEFITMEIIDHVDKMNADVRHSHSINIHLQHSYVYNL</sequence>
<dbReference type="InterPro" id="IPR017946">
    <property type="entry name" value="PLC-like_Pdiesterase_TIM-brl"/>
</dbReference>
<reference evidence="1" key="1">
    <citation type="submission" date="2021-04" db="EMBL/GenBank/DDBJ databases">
        <authorList>
            <person name="Chebbi M.A.C M."/>
        </authorList>
    </citation>
    <scope>NUCLEOTIDE SEQUENCE</scope>
</reference>
<proteinExistence type="predicted"/>
<evidence type="ECO:0000313" key="1">
    <source>
        <dbReference type="EMBL" id="CAG5075248.1"/>
    </source>
</evidence>
<gene>
    <name evidence="1" type="ORF">HICCMSTLAB_LOCUS1402</name>
</gene>
<dbReference type="EMBL" id="CAJNRD030001116">
    <property type="protein sequence ID" value="CAG5075248.1"/>
    <property type="molecule type" value="Genomic_DNA"/>
</dbReference>
<dbReference type="SUPFAM" id="SSF51695">
    <property type="entry name" value="PLC-like phosphodiesterases"/>
    <property type="match status" value="1"/>
</dbReference>
<dbReference type="PANTHER" id="PTHR13593:SF113">
    <property type="entry name" value="SI:DKEY-266F7.9"/>
    <property type="match status" value="1"/>
</dbReference>